<evidence type="ECO:0000256" key="1">
    <source>
        <dbReference type="SAM" id="Phobius"/>
    </source>
</evidence>
<accession>A0A8W7P6D5</accession>
<organism evidence="2">
    <name type="scientific">Anopheles coluzzii</name>
    <name type="common">African malaria mosquito</name>
    <dbReference type="NCBI Taxonomy" id="1518534"/>
    <lineage>
        <taxon>Eukaryota</taxon>
        <taxon>Metazoa</taxon>
        <taxon>Ecdysozoa</taxon>
        <taxon>Arthropoda</taxon>
        <taxon>Hexapoda</taxon>
        <taxon>Insecta</taxon>
        <taxon>Pterygota</taxon>
        <taxon>Neoptera</taxon>
        <taxon>Endopterygota</taxon>
        <taxon>Diptera</taxon>
        <taxon>Nematocera</taxon>
        <taxon>Culicoidea</taxon>
        <taxon>Culicidae</taxon>
        <taxon>Anophelinae</taxon>
        <taxon>Anopheles</taxon>
    </lineage>
</organism>
<feature type="transmembrane region" description="Helical" evidence="1">
    <location>
        <begin position="12"/>
        <end position="31"/>
    </location>
</feature>
<name>A0A8W7P6D5_ANOCL</name>
<dbReference type="AlphaFoldDB" id="A0A8W7P6D5"/>
<proteinExistence type="predicted"/>
<keyword evidence="1" id="KW-1133">Transmembrane helix</keyword>
<evidence type="ECO:0000313" key="2">
    <source>
        <dbReference type="EnsemblMetazoa" id="ACOM026364-PA.1"/>
    </source>
</evidence>
<keyword evidence="1" id="KW-0812">Transmembrane</keyword>
<dbReference type="Proteomes" id="UP000075882">
    <property type="component" value="Unassembled WGS sequence"/>
</dbReference>
<protein>
    <submittedName>
        <fullName evidence="2">Uncharacterized protein</fullName>
    </submittedName>
</protein>
<dbReference type="EnsemblMetazoa" id="ACOM026364-RA">
    <property type="protein sequence ID" value="ACOM026364-PA.1"/>
    <property type="gene ID" value="ACOM026364"/>
</dbReference>
<reference evidence="2" key="1">
    <citation type="submission" date="2022-08" db="UniProtKB">
        <authorList>
            <consortium name="EnsemblMetazoa"/>
        </authorList>
    </citation>
    <scope>IDENTIFICATION</scope>
</reference>
<keyword evidence="1" id="KW-0472">Membrane</keyword>
<sequence>MERWMDGRTDAKRGHAVMVAINLLCLLGAFLPSTKHISTALSPLHHHPIDPFPQLAGVVVLEGPPLGLDGRITVLHDQLVLRLVDRQTPVGRAVTEQVRLVRVVPVLIASGTVARVQHHVIARVVKARLIPPDLTRFAQHPVLKWVRDGGKGAG</sequence>